<evidence type="ECO:0000313" key="1">
    <source>
        <dbReference type="Proteomes" id="UP000095283"/>
    </source>
</evidence>
<accession>A0A1I7WAN3</accession>
<keyword evidence="1" id="KW-1185">Reference proteome</keyword>
<name>A0A1I7WAN3_HETBA</name>
<dbReference type="WBParaSite" id="Hba_01726">
    <property type="protein sequence ID" value="Hba_01726"/>
    <property type="gene ID" value="Hba_01726"/>
</dbReference>
<sequence length="46" mass="5432">MVEKPLLFFKRNVSLALSGNSSYWLLSQIRLRAMTIKQRSYSEQQL</sequence>
<organism evidence="1 2">
    <name type="scientific">Heterorhabditis bacteriophora</name>
    <name type="common">Entomopathogenic nematode worm</name>
    <dbReference type="NCBI Taxonomy" id="37862"/>
    <lineage>
        <taxon>Eukaryota</taxon>
        <taxon>Metazoa</taxon>
        <taxon>Ecdysozoa</taxon>
        <taxon>Nematoda</taxon>
        <taxon>Chromadorea</taxon>
        <taxon>Rhabditida</taxon>
        <taxon>Rhabditina</taxon>
        <taxon>Rhabditomorpha</taxon>
        <taxon>Strongyloidea</taxon>
        <taxon>Heterorhabditidae</taxon>
        <taxon>Heterorhabditis</taxon>
    </lineage>
</organism>
<proteinExistence type="predicted"/>
<evidence type="ECO:0000313" key="2">
    <source>
        <dbReference type="WBParaSite" id="Hba_01726"/>
    </source>
</evidence>
<protein>
    <submittedName>
        <fullName evidence="2">Uncharacterized protein</fullName>
    </submittedName>
</protein>
<reference evidence="2" key="1">
    <citation type="submission" date="2016-11" db="UniProtKB">
        <authorList>
            <consortium name="WormBaseParasite"/>
        </authorList>
    </citation>
    <scope>IDENTIFICATION</scope>
</reference>
<dbReference type="AlphaFoldDB" id="A0A1I7WAN3"/>
<dbReference type="Proteomes" id="UP000095283">
    <property type="component" value="Unplaced"/>
</dbReference>